<dbReference type="RefSeq" id="XP_002180826.1">
    <property type="nucleotide sequence ID" value="XM_002180790.1"/>
</dbReference>
<gene>
    <name evidence="3" type="ORF">PHATRDRAFT_36425</name>
</gene>
<organism evidence="3 4">
    <name type="scientific">Phaeodactylum tricornutum (strain CCAP 1055/1)</name>
    <dbReference type="NCBI Taxonomy" id="556484"/>
    <lineage>
        <taxon>Eukaryota</taxon>
        <taxon>Sar</taxon>
        <taxon>Stramenopiles</taxon>
        <taxon>Ochrophyta</taxon>
        <taxon>Bacillariophyta</taxon>
        <taxon>Bacillariophyceae</taxon>
        <taxon>Bacillariophycidae</taxon>
        <taxon>Naviculales</taxon>
        <taxon>Phaeodactylaceae</taxon>
        <taxon>Phaeodactylum</taxon>
    </lineage>
</organism>
<evidence type="ECO:0000256" key="1">
    <source>
        <dbReference type="SAM" id="MobiDB-lite"/>
    </source>
</evidence>
<dbReference type="InParanoid" id="B7G1B4"/>
<feature type="compositionally biased region" description="Basic and acidic residues" evidence="1">
    <location>
        <begin position="121"/>
        <end position="140"/>
    </location>
</feature>
<keyword evidence="4" id="KW-1185">Reference proteome</keyword>
<feature type="transmembrane region" description="Helical" evidence="2">
    <location>
        <begin position="77"/>
        <end position="99"/>
    </location>
</feature>
<keyword evidence="2" id="KW-0472">Membrane</keyword>
<dbReference type="GeneID" id="7201561"/>
<dbReference type="OrthoDB" id="47799at2759"/>
<dbReference type="PaxDb" id="2850-Phatr36425"/>
<dbReference type="Proteomes" id="UP000000759">
    <property type="component" value="Chromosome 10"/>
</dbReference>
<keyword evidence="2" id="KW-0812">Transmembrane</keyword>
<keyword evidence="2" id="KW-1133">Transmembrane helix</keyword>
<proteinExistence type="predicted"/>
<evidence type="ECO:0000256" key="2">
    <source>
        <dbReference type="SAM" id="Phobius"/>
    </source>
</evidence>
<accession>B7G1B4</accession>
<protein>
    <submittedName>
        <fullName evidence="3">Uncharacterized protein</fullName>
    </submittedName>
</protein>
<dbReference type="AlphaFoldDB" id="B7G1B4"/>
<reference evidence="3 4" key="1">
    <citation type="journal article" date="2008" name="Nature">
        <title>The Phaeodactylum genome reveals the evolutionary history of diatom genomes.</title>
        <authorList>
            <person name="Bowler C."/>
            <person name="Allen A.E."/>
            <person name="Badger J.H."/>
            <person name="Grimwood J."/>
            <person name="Jabbari K."/>
            <person name="Kuo A."/>
            <person name="Maheswari U."/>
            <person name="Martens C."/>
            <person name="Maumus F."/>
            <person name="Otillar R.P."/>
            <person name="Rayko E."/>
            <person name="Salamov A."/>
            <person name="Vandepoele K."/>
            <person name="Beszteri B."/>
            <person name="Gruber A."/>
            <person name="Heijde M."/>
            <person name="Katinka M."/>
            <person name="Mock T."/>
            <person name="Valentin K."/>
            <person name="Verret F."/>
            <person name="Berges J.A."/>
            <person name="Brownlee C."/>
            <person name="Cadoret J.P."/>
            <person name="Chiovitti A."/>
            <person name="Choi C.J."/>
            <person name="Coesel S."/>
            <person name="De Martino A."/>
            <person name="Detter J.C."/>
            <person name="Durkin C."/>
            <person name="Falciatore A."/>
            <person name="Fournet J."/>
            <person name="Haruta M."/>
            <person name="Huysman M.J."/>
            <person name="Jenkins B.D."/>
            <person name="Jiroutova K."/>
            <person name="Jorgensen R.E."/>
            <person name="Joubert Y."/>
            <person name="Kaplan A."/>
            <person name="Kroger N."/>
            <person name="Kroth P.G."/>
            <person name="La Roche J."/>
            <person name="Lindquist E."/>
            <person name="Lommer M."/>
            <person name="Martin-Jezequel V."/>
            <person name="Lopez P.J."/>
            <person name="Lucas S."/>
            <person name="Mangogna M."/>
            <person name="McGinnis K."/>
            <person name="Medlin L.K."/>
            <person name="Montsant A."/>
            <person name="Oudot-Le Secq M.P."/>
            <person name="Napoli C."/>
            <person name="Obornik M."/>
            <person name="Parker M.S."/>
            <person name="Petit J.L."/>
            <person name="Porcel B.M."/>
            <person name="Poulsen N."/>
            <person name="Robison M."/>
            <person name="Rychlewski L."/>
            <person name="Rynearson T.A."/>
            <person name="Schmutz J."/>
            <person name="Shapiro H."/>
            <person name="Siaut M."/>
            <person name="Stanley M."/>
            <person name="Sussman M.R."/>
            <person name="Taylor A.R."/>
            <person name="Vardi A."/>
            <person name="von Dassow P."/>
            <person name="Vyverman W."/>
            <person name="Willis A."/>
            <person name="Wyrwicz L.S."/>
            <person name="Rokhsar D.S."/>
            <person name="Weissenbach J."/>
            <person name="Armbrust E.V."/>
            <person name="Green B.R."/>
            <person name="Van de Peer Y."/>
            <person name="Grigoriev I.V."/>
        </authorList>
    </citation>
    <scope>NUCLEOTIDE SEQUENCE [LARGE SCALE GENOMIC DNA]</scope>
    <source>
        <strain evidence="3 4">CCAP 1055/1</strain>
    </source>
</reference>
<reference evidence="4" key="2">
    <citation type="submission" date="2008-08" db="EMBL/GenBank/DDBJ databases">
        <authorList>
            <consortium name="Diatom Consortium"/>
            <person name="Grigoriev I."/>
            <person name="Grimwood J."/>
            <person name="Kuo A."/>
            <person name="Otillar R.P."/>
            <person name="Salamov A."/>
            <person name="Detter J.C."/>
            <person name="Lindquist E."/>
            <person name="Shapiro H."/>
            <person name="Lucas S."/>
            <person name="Glavina del Rio T."/>
            <person name="Pitluck S."/>
            <person name="Rokhsar D."/>
            <person name="Bowler C."/>
        </authorList>
    </citation>
    <scope>GENOME REANNOTATION</scope>
    <source>
        <strain evidence="4">CCAP 1055/1</strain>
    </source>
</reference>
<dbReference type="HOGENOM" id="CLU_1771685_0_0_1"/>
<dbReference type="KEGG" id="pti:PHATRDRAFT_36425"/>
<feature type="region of interest" description="Disordered" evidence="1">
    <location>
        <begin position="121"/>
        <end position="147"/>
    </location>
</feature>
<evidence type="ECO:0000313" key="4">
    <source>
        <dbReference type="Proteomes" id="UP000000759"/>
    </source>
</evidence>
<name>B7G1B4_PHATC</name>
<dbReference type="EMBL" id="CM000613">
    <property type="protein sequence ID" value="EEC47478.1"/>
    <property type="molecule type" value="Genomic_DNA"/>
</dbReference>
<evidence type="ECO:0000313" key="3">
    <source>
        <dbReference type="EMBL" id="EEC47478.1"/>
    </source>
</evidence>
<sequence>MSIKPEDDFSGYMESLKAHEMQDQAYQNQLAEHELWRQTTWGGWVVRQLQALGDHFSPFFEAIADTVQSDKNTPAQLVLLAVIRSLTIAAYVAALYALLRIANAILGREIVIEEEIVVDHDEDTHDDSKDGNLVQEVRRSARDKKNR</sequence>